<reference evidence="2" key="1">
    <citation type="submission" date="2025-08" db="UniProtKB">
        <authorList>
            <consortium name="Ensembl"/>
        </authorList>
    </citation>
    <scope>IDENTIFICATION</scope>
</reference>
<organism evidence="2 3">
    <name type="scientific">Cyanoderma ruficeps</name>
    <name type="common">rufous-capped babbler</name>
    <dbReference type="NCBI Taxonomy" id="181631"/>
    <lineage>
        <taxon>Eukaryota</taxon>
        <taxon>Metazoa</taxon>
        <taxon>Chordata</taxon>
        <taxon>Craniata</taxon>
        <taxon>Vertebrata</taxon>
        <taxon>Euteleostomi</taxon>
        <taxon>Archelosauria</taxon>
        <taxon>Archosauria</taxon>
        <taxon>Dinosauria</taxon>
        <taxon>Saurischia</taxon>
        <taxon>Theropoda</taxon>
        <taxon>Coelurosauria</taxon>
        <taxon>Aves</taxon>
        <taxon>Neognathae</taxon>
        <taxon>Neoaves</taxon>
        <taxon>Telluraves</taxon>
        <taxon>Australaves</taxon>
        <taxon>Passeriformes</taxon>
        <taxon>Sylvioidea</taxon>
        <taxon>Timaliidae</taxon>
        <taxon>Cyanoderma</taxon>
    </lineage>
</organism>
<dbReference type="AlphaFoldDB" id="A0A8C3R2E8"/>
<feature type="signal peptide" evidence="1">
    <location>
        <begin position="1"/>
        <end position="20"/>
    </location>
</feature>
<sequence length="98" mass="10716">MKILYLLFPLLLLLVHSAAGSSLAPTNKKQCEKEKGYCGFLKCSFPYGIAGKCSRFLYCYPEIGKQHMALASGSWTHILMSPCPDVPCPGCLCRAQLG</sequence>
<evidence type="ECO:0000256" key="1">
    <source>
        <dbReference type="SAM" id="SignalP"/>
    </source>
</evidence>
<dbReference type="Proteomes" id="UP000694396">
    <property type="component" value="Unplaced"/>
</dbReference>
<reference evidence="2" key="2">
    <citation type="submission" date="2025-09" db="UniProtKB">
        <authorList>
            <consortium name="Ensembl"/>
        </authorList>
    </citation>
    <scope>IDENTIFICATION</scope>
</reference>
<accession>A0A8C3R2E8</accession>
<name>A0A8C3R2E8_9PASS</name>
<protein>
    <submittedName>
        <fullName evidence="2">Uncharacterized protein</fullName>
    </submittedName>
</protein>
<dbReference type="SUPFAM" id="SSF57392">
    <property type="entry name" value="Defensin-like"/>
    <property type="match status" value="1"/>
</dbReference>
<keyword evidence="3" id="KW-1185">Reference proteome</keyword>
<keyword evidence="1" id="KW-0732">Signal</keyword>
<evidence type="ECO:0000313" key="2">
    <source>
        <dbReference type="Ensembl" id="ENSCRFP00000013994.1"/>
    </source>
</evidence>
<evidence type="ECO:0000313" key="3">
    <source>
        <dbReference type="Proteomes" id="UP000694396"/>
    </source>
</evidence>
<dbReference type="Ensembl" id="ENSCRFT00000014487.1">
    <property type="protein sequence ID" value="ENSCRFP00000013994.1"/>
    <property type="gene ID" value="ENSCRFG00000010813.1"/>
</dbReference>
<proteinExistence type="predicted"/>
<feature type="chain" id="PRO_5034129081" evidence="1">
    <location>
        <begin position="21"/>
        <end position="98"/>
    </location>
</feature>